<dbReference type="InterPro" id="IPR046513">
    <property type="entry name" value="DUF6691"/>
</dbReference>
<proteinExistence type="predicted"/>
<organism evidence="2 3">
    <name type="scientific">Stappia sediminis</name>
    <dbReference type="NCBI Taxonomy" id="2692190"/>
    <lineage>
        <taxon>Bacteria</taxon>
        <taxon>Pseudomonadati</taxon>
        <taxon>Pseudomonadota</taxon>
        <taxon>Alphaproteobacteria</taxon>
        <taxon>Hyphomicrobiales</taxon>
        <taxon>Stappiaceae</taxon>
        <taxon>Stappia</taxon>
    </lineage>
</organism>
<reference evidence="2 3" key="1">
    <citation type="submission" date="2019-12" db="EMBL/GenBank/DDBJ databases">
        <authorList>
            <person name="Li M."/>
        </authorList>
    </citation>
    <scope>NUCLEOTIDE SEQUENCE [LARGE SCALE GENOMIC DNA]</scope>
    <source>
        <strain evidence="2 3">GBMRC 2046</strain>
    </source>
</reference>
<dbReference type="EMBL" id="WUMV01000003">
    <property type="protein sequence ID" value="MXN64692.1"/>
    <property type="molecule type" value="Genomic_DNA"/>
</dbReference>
<feature type="transmembrane region" description="Helical" evidence="1">
    <location>
        <begin position="117"/>
        <end position="133"/>
    </location>
</feature>
<feature type="transmembrane region" description="Helical" evidence="1">
    <location>
        <begin position="42"/>
        <end position="61"/>
    </location>
</feature>
<keyword evidence="1" id="KW-1133">Transmembrane helix</keyword>
<evidence type="ECO:0000313" key="2">
    <source>
        <dbReference type="EMBL" id="MXN64692.1"/>
    </source>
</evidence>
<gene>
    <name evidence="2" type="ORF">GR183_07225</name>
</gene>
<dbReference type="AlphaFoldDB" id="A0A7X3LT82"/>
<dbReference type="RefSeq" id="WP_160774952.1">
    <property type="nucleotide sequence ID" value="NZ_WUMV01000003.1"/>
</dbReference>
<keyword evidence="1" id="KW-0812">Transmembrane</keyword>
<keyword evidence="3" id="KW-1185">Reference proteome</keyword>
<dbReference type="Proteomes" id="UP000433101">
    <property type="component" value="Unassembled WGS sequence"/>
</dbReference>
<comment type="caution">
    <text evidence="2">The sequence shown here is derived from an EMBL/GenBank/DDBJ whole genome shotgun (WGS) entry which is preliminary data.</text>
</comment>
<evidence type="ECO:0000313" key="3">
    <source>
        <dbReference type="Proteomes" id="UP000433101"/>
    </source>
</evidence>
<name>A0A7X3LT82_9HYPH</name>
<sequence>MKILSAFAFGLIFGLGIAVSGMIDPAKVLNFFDFAGMWDPSLAFVMGGALVVTAIGYRFVLKAPHPALASSFSIPTRRDIDLRLVGGAATFGIGWGLSGFCPGGVVPALGLGRAEPWAFVAAVVAGMLVANFVESWRMRSAHPA</sequence>
<accession>A0A7X3LT82</accession>
<evidence type="ECO:0000256" key="1">
    <source>
        <dbReference type="SAM" id="Phobius"/>
    </source>
</evidence>
<feature type="transmembrane region" description="Helical" evidence="1">
    <location>
        <begin position="82"/>
        <end position="105"/>
    </location>
</feature>
<dbReference type="Pfam" id="PF20398">
    <property type="entry name" value="DUF6691"/>
    <property type="match status" value="1"/>
</dbReference>
<protein>
    <submittedName>
        <fullName evidence="2">YeeE/YedE family protein</fullName>
    </submittedName>
</protein>
<keyword evidence="1" id="KW-0472">Membrane</keyword>